<feature type="compositionally biased region" description="Acidic residues" evidence="1">
    <location>
        <begin position="43"/>
        <end position="57"/>
    </location>
</feature>
<feature type="compositionally biased region" description="Polar residues" evidence="1">
    <location>
        <begin position="58"/>
        <end position="73"/>
    </location>
</feature>
<keyword evidence="3" id="KW-1185">Reference proteome</keyword>
<protein>
    <submittedName>
        <fullName evidence="2">Uncharacterized protein</fullName>
    </submittedName>
</protein>
<dbReference type="EMBL" id="JALNTZ010000004">
    <property type="protein sequence ID" value="KAJ3655749.1"/>
    <property type="molecule type" value="Genomic_DNA"/>
</dbReference>
<reference evidence="2" key="1">
    <citation type="journal article" date="2023" name="G3 (Bethesda)">
        <title>Whole genome assemblies of Zophobas morio and Tenebrio molitor.</title>
        <authorList>
            <person name="Kaur S."/>
            <person name="Stinson S.A."/>
            <person name="diCenzo G.C."/>
        </authorList>
    </citation>
    <scope>NUCLEOTIDE SEQUENCE</scope>
    <source>
        <strain evidence="2">QUZm001</strain>
    </source>
</reference>
<accession>A0AA38MHE2</accession>
<evidence type="ECO:0000313" key="3">
    <source>
        <dbReference type="Proteomes" id="UP001168821"/>
    </source>
</evidence>
<feature type="region of interest" description="Disordered" evidence="1">
    <location>
        <begin position="1"/>
        <end position="73"/>
    </location>
</feature>
<organism evidence="2 3">
    <name type="scientific">Zophobas morio</name>
    <dbReference type="NCBI Taxonomy" id="2755281"/>
    <lineage>
        <taxon>Eukaryota</taxon>
        <taxon>Metazoa</taxon>
        <taxon>Ecdysozoa</taxon>
        <taxon>Arthropoda</taxon>
        <taxon>Hexapoda</taxon>
        <taxon>Insecta</taxon>
        <taxon>Pterygota</taxon>
        <taxon>Neoptera</taxon>
        <taxon>Endopterygota</taxon>
        <taxon>Coleoptera</taxon>
        <taxon>Polyphaga</taxon>
        <taxon>Cucujiformia</taxon>
        <taxon>Tenebrionidae</taxon>
        <taxon>Zophobas</taxon>
    </lineage>
</organism>
<gene>
    <name evidence="2" type="ORF">Zmor_014864</name>
</gene>
<feature type="compositionally biased region" description="Acidic residues" evidence="1">
    <location>
        <begin position="1"/>
        <end position="17"/>
    </location>
</feature>
<comment type="caution">
    <text evidence="2">The sequence shown here is derived from an EMBL/GenBank/DDBJ whole genome shotgun (WGS) entry which is preliminary data.</text>
</comment>
<dbReference type="Proteomes" id="UP001168821">
    <property type="component" value="Unassembled WGS sequence"/>
</dbReference>
<name>A0AA38MHE2_9CUCU</name>
<evidence type="ECO:0000313" key="2">
    <source>
        <dbReference type="EMBL" id="KAJ3655749.1"/>
    </source>
</evidence>
<evidence type="ECO:0000256" key="1">
    <source>
        <dbReference type="SAM" id="MobiDB-lite"/>
    </source>
</evidence>
<dbReference type="AlphaFoldDB" id="A0AA38MHE2"/>
<feature type="compositionally biased region" description="Basic and acidic residues" evidence="1">
    <location>
        <begin position="18"/>
        <end position="34"/>
    </location>
</feature>
<proteinExistence type="predicted"/>
<sequence length="73" mass="8277">MPMESEDEYENDSDDEWEPNRDDYLDNSQDHEDSVTGSNVDDTTADDDISEGPEDLNDQTTSATTSRKNTNTR</sequence>